<proteinExistence type="predicted"/>
<name>A0ABW4FKH7_9PSEU</name>
<dbReference type="Pfam" id="PF12728">
    <property type="entry name" value="HTH_17"/>
    <property type="match status" value="1"/>
</dbReference>
<sequence>MAEASKGEELVTTSQAAKILGIDRTTLGRYARDGLLRPTIVLPSGHLRWSLDDLRRQMRELRERGTNEEE</sequence>
<gene>
    <name evidence="2" type="ORF">ACFSCY_15520</name>
</gene>
<dbReference type="RefSeq" id="WP_343970755.1">
    <property type="nucleotide sequence ID" value="NZ_BAAAJG010000002.1"/>
</dbReference>
<evidence type="ECO:0000313" key="2">
    <source>
        <dbReference type="EMBL" id="MFD1530854.1"/>
    </source>
</evidence>
<dbReference type="Proteomes" id="UP001597145">
    <property type="component" value="Unassembled WGS sequence"/>
</dbReference>
<reference evidence="3" key="1">
    <citation type="journal article" date="2019" name="Int. J. Syst. Evol. Microbiol.">
        <title>The Global Catalogue of Microorganisms (GCM) 10K type strain sequencing project: providing services to taxonomists for standard genome sequencing and annotation.</title>
        <authorList>
            <consortium name="The Broad Institute Genomics Platform"/>
            <consortium name="The Broad Institute Genome Sequencing Center for Infectious Disease"/>
            <person name="Wu L."/>
            <person name="Ma J."/>
        </authorList>
    </citation>
    <scope>NUCLEOTIDE SEQUENCE [LARGE SCALE GENOMIC DNA]</scope>
    <source>
        <strain evidence="3">JCM 12165</strain>
    </source>
</reference>
<keyword evidence="3" id="KW-1185">Reference proteome</keyword>
<feature type="domain" description="Helix-turn-helix" evidence="1">
    <location>
        <begin position="10"/>
        <end position="59"/>
    </location>
</feature>
<protein>
    <submittedName>
        <fullName evidence="2">Helix-turn-helix domain-containing protein</fullName>
    </submittedName>
</protein>
<evidence type="ECO:0000259" key="1">
    <source>
        <dbReference type="Pfam" id="PF12728"/>
    </source>
</evidence>
<dbReference type="EMBL" id="JBHUCP010000009">
    <property type="protein sequence ID" value="MFD1530854.1"/>
    <property type="molecule type" value="Genomic_DNA"/>
</dbReference>
<evidence type="ECO:0000313" key="3">
    <source>
        <dbReference type="Proteomes" id="UP001597145"/>
    </source>
</evidence>
<organism evidence="2 3">
    <name type="scientific">Pseudonocardia aurantiaca</name>
    <dbReference type="NCBI Taxonomy" id="75290"/>
    <lineage>
        <taxon>Bacteria</taxon>
        <taxon>Bacillati</taxon>
        <taxon>Actinomycetota</taxon>
        <taxon>Actinomycetes</taxon>
        <taxon>Pseudonocardiales</taxon>
        <taxon>Pseudonocardiaceae</taxon>
        <taxon>Pseudonocardia</taxon>
    </lineage>
</organism>
<dbReference type="InterPro" id="IPR009061">
    <property type="entry name" value="DNA-bd_dom_put_sf"/>
</dbReference>
<dbReference type="Gene3D" id="1.10.1660.10">
    <property type="match status" value="1"/>
</dbReference>
<comment type="caution">
    <text evidence="2">The sequence shown here is derived from an EMBL/GenBank/DDBJ whole genome shotgun (WGS) entry which is preliminary data.</text>
</comment>
<dbReference type="SUPFAM" id="SSF46955">
    <property type="entry name" value="Putative DNA-binding domain"/>
    <property type="match status" value="1"/>
</dbReference>
<accession>A0ABW4FKH7</accession>
<dbReference type="InterPro" id="IPR041657">
    <property type="entry name" value="HTH_17"/>
</dbReference>